<evidence type="ECO:0008006" key="4">
    <source>
        <dbReference type="Google" id="ProtNLM"/>
    </source>
</evidence>
<dbReference type="RefSeq" id="WP_305732575.1">
    <property type="nucleotide sequence ID" value="NZ_OW150024.1"/>
</dbReference>
<gene>
    <name evidence="2" type="ORF">GEAMG1_1944</name>
</gene>
<feature type="region of interest" description="Disordered" evidence="1">
    <location>
        <begin position="137"/>
        <end position="166"/>
    </location>
</feature>
<name>A0ABM9DBQ9_9BACT</name>
<evidence type="ECO:0000313" key="3">
    <source>
        <dbReference type="Proteomes" id="UP001295463"/>
    </source>
</evidence>
<proteinExistence type="predicted"/>
<evidence type="ECO:0000256" key="1">
    <source>
        <dbReference type="SAM" id="MobiDB-lite"/>
    </source>
</evidence>
<dbReference type="PROSITE" id="PS51257">
    <property type="entry name" value="PROKAR_LIPOPROTEIN"/>
    <property type="match status" value="1"/>
</dbReference>
<dbReference type="EMBL" id="OW150024">
    <property type="protein sequence ID" value="CAH2031779.1"/>
    <property type="molecule type" value="Genomic_DNA"/>
</dbReference>
<feature type="compositionally biased region" description="Low complexity" evidence="1">
    <location>
        <begin position="154"/>
        <end position="166"/>
    </location>
</feature>
<accession>A0ABM9DBQ9</accession>
<dbReference type="Proteomes" id="UP001295463">
    <property type="component" value="Chromosome"/>
</dbReference>
<reference evidence="2 3" key="1">
    <citation type="submission" date="2022-03" db="EMBL/GenBank/DDBJ databases">
        <authorList>
            <person name="Koch H."/>
        </authorList>
    </citation>
    <scope>NUCLEOTIDE SEQUENCE [LARGE SCALE GENOMIC DNA]</scope>
    <source>
        <strain evidence="2 3">G1</strain>
    </source>
</reference>
<keyword evidence="3" id="KW-1185">Reference proteome</keyword>
<protein>
    <recommendedName>
        <fullName evidence="4">Lipoprotein</fullName>
    </recommendedName>
</protein>
<organism evidence="2 3">
    <name type="scientific">Trichlorobacter ammonificans</name>
    <dbReference type="NCBI Taxonomy" id="2916410"/>
    <lineage>
        <taxon>Bacteria</taxon>
        <taxon>Pseudomonadati</taxon>
        <taxon>Thermodesulfobacteriota</taxon>
        <taxon>Desulfuromonadia</taxon>
        <taxon>Geobacterales</taxon>
        <taxon>Geobacteraceae</taxon>
        <taxon>Trichlorobacter</taxon>
    </lineage>
</organism>
<feature type="compositionally biased region" description="Low complexity" evidence="1">
    <location>
        <begin position="137"/>
        <end position="146"/>
    </location>
</feature>
<evidence type="ECO:0000313" key="2">
    <source>
        <dbReference type="EMBL" id="CAH2031779.1"/>
    </source>
</evidence>
<sequence>MNMFTRLALCIAAGSLLLAGCGKDGKDGRDGRDATAAPVSVASLTTDQWSDLAPKGEVLSVSINSPPVVKFKVTDANGNPLVGLGNSSKSSTATVASYSNVSFALAKLVPGTNGSPSKWVSYIVTTVPTTTTAATATRPTTDNTGTLVDHGDGTYTYTSSTATSPR</sequence>